<gene>
    <name evidence="2" type="ORF">KC01_LOCUS32581</name>
</gene>
<dbReference type="AlphaFoldDB" id="A0AAV2LVS9"/>
<evidence type="ECO:0000313" key="2">
    <source>
        <dbReference type="EMBL" id="CAL1605162.1"/>
    </source>
</evidence>
<accession>A0AAV2LVS9</accession>
<sequence length="66" mass="7214">MRHSLSYTYRDAEVEEKFGELSWGRLGKAATIRLTLGLLQPPRDSRRGTNYGGPSTSASLTVISSA</sequence>
<reference evidence="2 3" key="1">
    <citation type="submission" date="2024-04" db="EMBL/GenBank/DDBJ databases">
        <authorList>
            <person name="Waldvogel A.-M."/>
            <person name="Schoenle A."/>
        </authorList>
    </citation>
    <scope>NUCLEOTIDE SEQUENCE [LARGE SCALE GENOMIC DNA]</scope>
</reference>
<proteinExistence type="predicted"/>
<organism evidence="2 3">
    <name type="scientific">Knipowitschia caucasica</name>
    <name type="common">Caucasian dwarf goby</name>
    <name type="synonym">Pomatoschistus caucasicus</name>
    <dbReference type="NCBI Taxonomy" id="637954"/>
    <lineage>
        <taxon>Eukaryota</taxon>
        <taxon>Metazoa</taxon>
        <taxon>Chordata</taxon>
        <taxon>Craniata</taxon>
        <taxon>Vertebrata</taxon>
        <taxon>Euteleostomi</taxon>
        <taxon>Actinopterygii</taxon>
        <taxon>Neopterygii</taxon>
        <taxon>Teleostei</taxon>
        <taxon>Neoteleostei</taxon>
        <taxon>Acanthomorphata</taxon>
        <taxon>Gobiaria</taxon>
        <taxon>Gobiiformes</taxon>
        <taxon>Gobioidei</taxon>
        <taxon>Gobiidae</taxon>
        <taxon>Gobiinae</taxon>
        <taxon>Knipowitschia</taxon>
    </lineage>
</organism>
<name>A0AAV2LVS9_KNICA</name>
<keyword evidence="3" id="KW-1185">Reference proteome</keyword>
<feature type="region of interest" description="Disordered" evidence="1">
    <location>
        <begin position="41"/>
        <end position="66"/>
    </location>
</feature>
<evidence type="ECO:0000313" key="3">
    <source>
        <dbReference type="Proteomes" id="UP001497482"/>
    </source>
</evidence>
<dbReference type="EMBL" id="OZ035827">
    <property type="protein sequence ID" value="CAL1605162.1"/>
    <property type="molecule type" value="Genomic_DNA"/>
</dbReference>
<feature type="compositionally biased region" description="Polar residues" evidence="1">
    <location>
        <begin position="52"/>
        <end position="66"/>
    </location>
</feature>
<evidence type="ECO:0000256" key="1">
    <source>
        <dbReference type="SAM" id="MobiDB-lite"/>
    </source>
</evidence>
<dbReference type="Proteomes" id="UP001497482">
    <property type="component" value="Chromosome 5"/>
</dbReference>
<protein>
    <submittedName>
        <fullName evidence="2">Uncharacterized protein</fullName>
    </submittedName>
</protein>